<evidence type="ECO:0000256" key="4">
    <source>
        <dbReference type="ARBA" id="ARBA00022692"/>
    </source>
</evidence>
<keyword evidence="10" id="KW-1185">Reference proteome</keyword>
<keyword evidence="6 7" id="KW-0472">Membrane</keyword>
<dbReference type="Gene3D" id="1.20.1250.20">
    <property type="entry name" value="MFS general substrate transporter like domains"/>
    <property type="match status" value="1"/>
</dbReference>
<dbReference type="InterPro" id="IPR011701">
    <property type="entry name" value="MFS"/>
</dbReference>
<dbReference type="InterPro" id="IPR001958">
    <property type="entry name" value="Tet-R_TetA/multi-R_MdtG-like"/>
</dbReference>
<evidence type="ECO:0000256" key="5">
    <source>
        <dbReference type="ARBA" id="ARBA00022989"/>
    </source>
</evidence>
<dbReference type="OrthoDB" id="9812221at2"/>
<dbReference type="Pfam" id="PF07690">
    <property type="entry name" value="MFS_1"/>
    <property type="match status" value="1"/>
</dbReference>
<evidence type="ECO:0000256" key="3">
    <source>
        <dbReference type="ARBA" id="ARBA00022448"/>
    </source>
</evidence>
<dbReference type="InterPro" id="IPR036259">
    <property type="entry name" value="MFS_trans_sf"/>
</dbReference>
<dbReference type="InterPro" id="IPR005829">
    <property type="entry name" value="Sugar_transporter_CS"/>
</dbReference>
<dbReference type="InterPro" id="IPR020846">
    <property type="entry name" value="MFS_dom"/>
</dbReference>
<evidence type="ECO:0000256" key="6">
    <source>
        <dbReference type="ARBA" id="ARBA00023136"/>
    </source>
</evidence>
<organism evidence="9 10">
    <name type="scientific">Streptoalloteichus hindustanus</name>
    <dbReference type="NCBI Taxonomy" id="2017"/>
    <lineage>
        <taxon>Bacteria</taxon>
        <taxon>Bacillati</taxon>
        <taxon>Actinomycetota</taxon>
        <taxon>Actinomycetes</taxon>
        <taxon>Pseudonocardiales</taxon>
        <taxon>Pseudonocardiaceae</taxon>
        <taxon>Streptoalloteichus</taxon>
    </lineage>
</organism>
<feature type="transmembrane region" description="Helical" evidence="7">
    <location>
        <begin position="39"/>
        <end position="59"/>
    </location>
</feature>
<dbReference type="RefSeq" id="WP_073489968.1">
    <property type="nucleotide sequence ID" value="NZ_FQVN01000019.1"/>
</dbReference>
<name>A0A1M5PQ63_STRHI</name>
<dbReference type="AlphaFoldDB" id="A0A1M5PQ63"/>
<dbReference type="EMBL" id="FQVN01000019">
    <property type="protein sequence ID" value="SHH03806.1"/>
    <property type="molecule type" value="Genomic_DNA"/>
</dbReference>
<evidence type="ECO:0000313" key="9">
    <source>
        <dbReference type="EMBL" id="SHH03806.1"/>
    </source>
</evidence>
<dbReference type="SUPFAM" id="SSF103473">
    <property type="entry name" value="MFS general substrate transporter"/>
    <property type="match status" value="1"/>
</dbReference>
<dbReference type="STRING" id="2017.SAMN05444320_11928"/>
<feature type="transmembrane region" description="Helical" evidence="7">
    <location>
        <begin position="274"/>
        <end position="292"/>
    </location>
</feature>
<feature type="transmembrane region" description="Helical" evidence="7">
    <location>
        <begin position="153"/>
        <end position="175"/>
    </location>
</feature>
<feature type="transmembrane region" description="Helical" evidence="7">
    <location>
        <begin position="7"/>
        <end position="27"/>
    </location>
</feature>
<dbReference type="PRINTS" id="PR01035">
    <property type="entry name" value="TCRTETA"/>
</dbReference>
<feature type="transmembrane region" description="Helical" evidence="7">
    <location>
        <begin position="95"/>
        <end position="116"/>
    </location>
</feature>
<dbReference type="GO" id="GO:0005886">
    <property type="term" value="C:plasma membrane"/>
    <property type="evidence" value="ECO:0007669"/>
    <property type="project" value="UniProtKB-SubCell"/>
</dbReference>
<feature type="domain" description="Major facilitator superfamily (MFS) profile" evidence="8">
    <location>
        <begin position="5"/>
        <end position="384"/>
    </location>
</feature>
<sequence length="399" mass="40427">MKRSAQVVVTGTVFVDLLGFGIILPQLPYYAERLGASGTWVGLLLTAYSAAQLVSTPVLGALSDRYGRRPLLLLSLFGSTVSLALAGLADTLPLLLLTRLLAGLFGGSISVAQAYVADVVPEEGRTRALGLLGAAIGMGFVLGPALGAALAPFGFATATFAAAALAAANLVLAWFRLVEPARTEERRPERRPGVLAGLRAALGVTGASPVMAAMFLSMFAFASMEAVFALLGERRFGLGGSGLGLVFAAVGVVTAVVQGGLVGRLARRWGDRSVAVAGALLMAGSLAALPWAPAPAAYVALGLLAAGQGLITPTLTSVLSGLTAQRGRGSLLGIGQSVSAAARGVGPLCAGVLFDVGAGTPFYLAAVLAAVAAVTLLAFAGGQDDHNRPQWTEETRRHG</sequence>
<feature type="transmembrane region" description="Helical" evidence="7">
    <location>
        <begin position="196"/>
        <end position="222"/>
    </location>
</feature>
<evidence type="ECO:0000256" key="2">
    <source>
        <dbReference type="ARBA" id="ARBA00007520"/>
    </source>
</evidence>
<dbReference type="Proteomes" id="UP000184501">
    <property type="component" value="Unassembled WGS sequence"/>
</dbReference>
<dbReference type="GO" id="GO:0022857">
    <property type="term" value="F:transmembrane transporter activity"/>
    <property type="evidence" value="ECO:0007669"/>
    <property type="project" value="InterPro"/>
</dbReference>
<keyword evidence="3" id="KW-0813">Transport</keyword>
<comment type="subcellular location">
    <subcellularLocation>
        <location evidence="1">Cell membrane</location>
        <topology evidence="1">Multi-pass membrane protein</topology>
    </subcellularLocation>
</comment>
<evidence type="ECO:0000259" key="8">
    <source>
        <dbReference type="PROSITE" id="PS50850"/>
    </source>
</evidence>
<keyword evidence="4 7" id="KW-0812">Transmembrane</keyword>
<feature type="transmembrane region" description="Helical" evidence="7">
    <location>
        <begin position="360"/>
        <end position="380"/>
    </location>
</feature>
<protein>
    <submittedName>
        <fullName evidence="9">Predicted arabinose efflux permease, MFS family</fullName>
    </submittedName>
</protein>
<gene>
    <name evidence="9" type="ORF">SAMN05444320_11928</name>
</gene>
<dbReference type="PROSITE" id="PS50850">
    <property type="entry name" value="MFS"/>
    <property type="match status" value="1"/>
</dbReference>
<feature type="transmembrane region" description="Helical" evidence="7">
    <location>
        <begin position="71"/>
        <end position="89"/>
    </location>
</feature>
<evidence type="ECO:0000313" key="10">
    <source>
        <dbReference type="Proteomes" id="UP000184501"/>
    </source>
</evidence>
<dbReference type="PROSITE" id="PS00216">
    <property type="entry name" value="SUGAR_TRANSPORT_1"/>
    <property type="match status" value="1"/>
</dbReference>
<keyword evidence="5 7" id="KW-1133">Transmembrane helix</keyword>
<dbReference type="PANTHER" id="PTHR23504">
    <property type="entry name" value="MAJOR FACILITATOR SUPERFAMILY DOMAIN-CONTAINING PROTEIN 10"/>
    <property type="match status" value="1"/>
</dbReference>
<evidence type="ECO:0000256" key="7">
    <source>
        <dbReference type="SAM" id="Phobius"/>
    </source>
</evidence>
<reference evidence="9 10" key="1">
    <citation type="submission" date="2016-11" db="EMBL/GenBank/DDBJ databases">
        <authorList>
            <person name="Jaros S."/>
            <person name="Januszkiewicz K."/>
            <person name="Wedrychowicz H."/>
        </authorList>
    </citation>
    <scope>NUCLEOTIDE SEQUENCE [LARGE SCALE GENOMIC DNA]</scope>
    <source>
        <strain evidence="9 10">DSM 44523</strain>
    </source>
</reference>
<proteinExistence type="inferred from homology"/>
<dbReference type="CDD" id="cd17330">
    <property type="entry name" value="MFS_SLC46_TetA_like"/>
    <property type="match status" value="1"/>
</dbReference>
<feature type="transmembrane region" description="Helical" evidence="7">
    <location>
        <begin position="298"/>
        <end position="319"/>
    </location>
</feature>
<evidence type="ECO:0000256" key="1">
    <source>
        <dbReference type="ARBA" id="ARBA00004651"/>
    </source>
</evidence>
<accession>A0A1M5PQ63</accession>
<dbReference type="PANTHER" id="PTHR23504:SF15">
    <property type="entry name" value="MAJOR FACILITATOR SUPERFAMILY (MFS) PROFILE DOMAIN-CONTAINING PROTEIN"/>
    <property type="match status" value="1"/>
</dbReference>
<feature type="transmembrane region" description="Helical" evidence="7">
    <location>
        <begin position="242"/>
        <end position="262"/>
    </location>
</feature>
<feature type="transmembrane region" description="Helical" evidence="7">
    <location>
        <begin position="128"/>
        <end position="147"/>
    </location>
</feature>
<comment type="similarity">
    <text evidence="2">Belongs to the major facilitator superfamily. TCR/Tet family.</text>
</comment>
<feature type="transmembrane region" description="Helical" evidence="7">
    <location>
        <begin position="331"/>
        <end position="354"/>
    </location>
</feature>